<dbReference type="SUPFAM" id="SSF53474">
    <property type="entry name" value="alpha/beta-Hydrolases"/>
    <property type="match status" value="1"/>
</dbReference>
<feature type="compositionally biased region" description="Low complexity" evidence="6">
    <location>
        <begin position="1"/>
        <end position="22"/>
    </location>
</feature>
<evidence type="ECO:0000256" key="1">
    <source>
        <dbReference type="ARBA" id="ARBA00004141"/>
    </source>
</evidence>
<evidence type="ECO:0000256" key="5">
    <source>
        <dbReference type="ARBA" id="ARBA00023136"/>
    </source>
</evidence>
<accession>A0A8H3FIQ0</accession>
<dbReference type="Gene3D" id="3.40.50.1820">
    <property type="entry name" value="alpha/beta hydrolase"/>
    <property type="match status" value="1"/>
</dbReference>
<evidence type="ECO:0000256" key="6">
    <source>
        <dbReference type="SAM" id="MobiDB-lite"/>
    </source>
</evidence>
<dbReference type="Pfam" id="PF05277">
    <property type="entry name" value="DUF726"/>
    <property type="match status" value="1"/>
</dbReference>
<evidence type="ECO:0000256" key="3">
    <source>
        <dbReference type="ARBA" id="ARBA00022692"/>
    </source>
</evidence>
<dbReference type="PANTHER" id="PTHR17920:SF22">
    <property type="entry name" value="DUF726 DOMAIN PROTEIN (AFU_ORTHOLOGUE AFUA_2G12860)"/>
    <property type="match status" value="1"/>
</dbReference>
<dbReference type="EMBL" id="CAJPDQ010000023">
    <property type="protein sequence ID" value="CAF9925351.1"/>
    <property type="molecule type" value="Genomic_DNA"/>
</dbReference>
<keyword evidence="3 7" id="KW-0812">Transmembrane</keyword>
<dbReference type="InterPro" id="IPR007941">
    <property type="entry name" value="DUF726"/>
</dbReference>
<evidence type="ECO:0008006" key="10">
    <source>
        <dbReference type="Google" id="ProtNLM"/>
    </source>
</evidence>
<evidence type="ECO:0000256" key="2">
    <source>
        <dbReference type="ARBA" id="ARBA00009824"/>
    </source>
</evidence>
<evidence type="ECO:0000313" key="8">
    <source>
        <dbReference type="EMBL" id="CAF9925351.1"/>
    </source>
</evidence>
<dbReference type="InterPro" id="IPR029058">
    <property type="entry name" value="AB_hydrolase_fold"/>
</dbReference>
<gene>
    <name evidence="8" type="ORF">GOMPHAMPRED_003865</name>
</gene>
<feature type="region of interest" description="Disordered" evidence="6">
    <location>
        <begin position="65"/>
        <end position="109"/>
    </location>
</feature>
<dbReference type="Proteomes" id="UP000664169">
    <property type="component" value="Unassembled WGS sequence"/>
</dbReference>
<feature type="compositionally biased region" description="Basic and acidic residues" evidence="6">
    <location>
        <begin position="93"/>
        <end position="103"/>
    </location>
</feature>
<organism evidence="8 9">
    <name type="scientific">Gomphillus americanus</name>
    <dbReference type="NCBI Taxonomy" id="1940652"/>
    <lineage>
        <taxon>Eukaryota</taxon>
        <taxon>Fungi</taxon>
        <taxon>Dikarya</taxon>
        <taxon>Ascomycota</taxon>
        <taxon>Pezizomycotina</taxon>
        <taxon>Lecanoromycetes</taxon>
        <taxon>OSLEUM clade</taxon>
        <taxon>Ostropomycetidae</taxon>
        <taxon>Ostropales</taxon>
        <taxon>Graphidaceae</taxon>
        <taxon>Gomphilloideae</taxon>
        <taxon>Gomphillus</taxon>
    </lineage>
</organism>
<keyword evidence="9" id="KW-1185">Reference proteome</keyword>
<feature type="transmembrane region" description="Helical" evidence="7">
    <location>
        <begin position="298"/>
        <end position="322"/>
    </location>
</feature>
<keyword evidence="4 7" id="KW-1133">Transmembrane helix</keyword>
<evidence type="ECO:0000256" key="4">
    <source>
        <dbReference type="ARBA" id="ARBA00022989"/>
    </source>
</evidence>
<name>A0A8H3FIQ0_9LECA</name>
<feature type="region of interest" description="Disordered" evidence="6">
    <location>
        <begin position="676"/>
        <end position="805"/>
    </location>
</feature>
<dbReference type="GO" id="GO:0016020">
    <property type="term" value="C:membrane"/>
    <property type="evidence" value="ECO:0007669"/>
    <property type="project" value="UniProtKB-SubCell"/>
</dbReference>
<evidence type="ECO:0000256" key="7">
    <source>
        <dbReference type="SAM" id="Phobius"/>
    </source>
</evidence>
<feature type="compositionally biased region" description="Polar residues" evidence="6">
    <location>
        <begin position="65"/>
        <end position="78"/>
    </location>
</feature>
<comment type="caution">
    <text evidence="8">The sequence shown here is derived from an EMBL/GenBank/DDBJ whole genome shotgun (WGS) entry which is preliminary data.</text>
</comment>
<protein>
    <recommendedName>
        <fullName evidence="10">DUF726-domain-containing protein</fullName>
    </recommendedName>
</protein>
<feature type="compositionally biased region" description="Polar residues" evidence="6">
    <location>
        <begin position="707"/>
        <end position="719"/>
    </location>
</feature>
<dbReference type="PANTHER" id="PTHR17920">
    <property type="entry name" value="TRANSMEMBRANE AND COILED-COIL DOMAIN-CONTAINING PROTEIN 4 TMCO4"/>
    <property type="match status" value="1"/>
</dbReference>
<comment type="subcellular location">
    <subcellularLocation>
        <location evidence="1">Membrane</location>
        <topology evidence="1">Multi-pass membrane protein</topology>
    </subcellularLocation>
</comment>
<feature type="transmembrane region" description="Helical" evidence="7">
    <location>
        <begin position="259"/>
        <end position="292"/>
    </location>
</feature>
<keyword evidence="5 7" id="KW-0472">Membrane</keyword>
<proteinExistence type="inferred from homology"/>
<comment type="similarity">
    <text evidence="2">Belongs to the TMCO4 family.</text>
</comment>
<evidence type="ECO:0000313" key="9">
    <source>
        <dbReference type="Proteomes" id="UP000664169"/>
    </source>
</evidence>
<dbReference type="OrthoDB" id="277931at2759"/>
<sequence length="805" mass="87371">MFSSSRSPGGGSSANNNNNTQNTDPFRSILHTPALRQEFTLLIFLCTNHMRESLLLAFSASHTSSRPSIHVRGSSTTDEGLPPSYNDATSGRGRQDYDRRDEEVSSSDVQELRRQSLAAMNAWRTKVLKRVGEALNIRAETILAEKARREALCGDESEQLSKHRFYASVPTSLVKLEREQKETLLSSLLLLLLSFESYSAYSRVLLSHICYSLDLPQTVLSSQESTTAKGLLTAAESMNADRETKAAANSNAAGRAWKVGLATVAGAALIGVTGGLAAPFLAAGVGGIFGAIGLGGTAAAGLLGGLAGNAVLIGGLFGTYGARMSGRMMDKYAAEISDFAFLPVSNPDESQSTDHHLRVGIVISGWLTSESEVCSPWKVLSPSAMETFALQWELSLLLELGTSLKAIATSYAWSYAQAEILKRTILSTLAAGLWPLGLVRVARVAENPFSIALVRADKAGELLADALINRAQGERPVNLIGYSLGARVIYSCLQSLARRRAFGLVENAVLIGAPCPSDAADWRFIRSVCVGRVANVYSTNDFILAFLYRSSRIQYGVAGVEAIEEVAGVESWDVSALISGHTRYRYLIGRVLKEIGLEGLDEDMIRKENEKLMEIDKQEAEAAKAPKKAFSRATKPKEENLIDFDDEKDILGNNAHELSDHDIEQRVQAMHITNHPATKHHPLDNGTVPPPPLPARTSTMEGRPRISNLSAKSSHTRQASEPLAELAPESVSISDDEDGHSTQGSRSAVPLSNRAEDTDHEDDPFARRGISMIDAEDEETAEREAERIERSVRKELASLRPEQSR</sequence>
<feature type="compositionally biased region" description="Basic and acidic residues" evidence="6">
    <location>
        <begin position="782"/>
        <end position="805"/>
    </location>
</feature>
<reference evidence="8" key="1">
    <citation type="submission" date="2021-03" db="EMBL/GenBank/DDBJ databases">
        <authorList>
            <person name="Tagirdzhanova G."/>
        </authorList>
    </citation>
    <scope>NUCLEOTIDE SEQUENCE</scope>
</reference>
<dbReference type="AlphaFoldDB" id="A0A8H3FIQ0"/>
<feature type="region of interest" description="Disordered" evidence="6">
    <location>
        <begin position="1"/>
        <end position="26"/>
    </location>
</feature>